<sequence>MNGNKGNGSSGSGSHRAAESSNKFARIKSSNFKFERVKSKTTIQKEKSKPKTSPKSPAAKDKSKKTHKDKKDKKKHKHKHKHKDKHRQKKPRLSSSNGKPQASSPNSVDLAKQAQRKLKQYKQWKQYIPFLYEYIAVHVLPWPSLTVCWVPSITGENVKVDGSSDENVTTHRILVGCNAEASGNEQYISLCSVNLPNENENESKNSTKYAANMKNIGRYTQRSTIQRMKIMPQRPELVASITASGDVIIINTGDANRENGNEFKLELTLKGHTNEGYGLDWSSKNKGRLLSSCEDTVICLWDIESNGGKSGGIVAEINPVRRFRGHKKSVGDVRWHHREEHVFGSVSDDCMLALWDTRVSGDNVPSQQTKGHDSDINCLDFSKFDDNYLVTGGGNSTVYLWDRRRLKSKTHEFKHHSGGILQLHWCPFQRNVFCTSSEDTKVCIWDIDKIGIEQTPEEALDGAPELLFLHSGHTEAVFDVSWNPDQDWTLASTAEDNVVQIWSVAMPIRA</sequence>
<dbReference type="PROSITE" id="PS50082">
    <property type="entry name" value="WD_REPEATS_2"/>
    <property type="match status" value="5"/>
</dbReference>
<dbReference type="InterPro" id="IPR015943">
    <property type="entry name" value="WD40/YVTN_repeat-like_dom_sf"/>
</dbReference>
<keyword evidence="2 6" id="KW-0853">WD repeat</keyword>
<dbReference type="InterPro" id="IPR050459">
    <property type="entry name" value="WD_repeat_RBAP46/RBAP48/MSI1"/>
</dbReference>
<evidence type="ECO:0000313" key="10">
    <source>
        <dbReference type="EMBL" id="CAE0438246.1"/>
    </source>
</evidence>
<feature type="repeat" description="WD" evidence="6">
    <location>
        <begin position="323"/>
        <end position="358"/>
    </location>
</feature>
<dbReference type="InterPro" id="IPR001680">
    <property type="entry name" value="WD40_rpt"/>
</dbReference>
<feature type="region of interest" description="Disordered" evidence="7">
    <location>
        <begin position="1"/>
        <end position="111"/>
    </location>
</feature>
<feature type="compositionally biased region" description="Basic and acidic residues" evidence="7">
    <location>
        <begin position="33"/>
        <end position="49"/>
    </location>
</feature>
<keyword evidence="3" id="KW-0677">Repeat</keyword>
<dbReference type="InterPro" id="IPR019775">
    <property type="entry name" value="WD40_repeat_CS"/>
</dbReference>
<keyword evidence="4" id="KW-0156">Chromatin regulator</keyword>
<protein>
    <recommendedName>
        <fullName evidence="8">Histone-binding protein RBBP4-like N-terminal domain-containing protein</fullName>
    </recommendedName>
</protein>
<evidence type="ECO:0000256" key="5">
    <source>
        <dbReference type="ARBA" id="ARBA00023242"/>
    </source>
</evidence>
<dbReference type="SMART" id="SM00320">
    <property type="entry name" value="WD40"/>
    <property type="match status" value="6"/>
</dbReference>
<proteinExistence type="predicted"/>
<dbReference type="PROSITE" id="PS00678">
    <property type="entry name" value="WD_REPEATS_1"/>
    <property type="match status" value="1"/>
</dbReference>
<dbReference type="InterPro" id="IPR036322">
    <property type="entry name" value="WD40_repeat_dom_sf"/>
</dbReference>
<dbReference type="GO" id="GO:0006325">
    <property type="term" value="P:chromatin organization"/>
    <property type="evidence" value="ECO:0007669"/>
    <property type="project" value="UniProtKB-KW"/>
</dbReference>
<evidence type="ECO:0000256" key="3">
    <source>
        <dbReference type="ARBA" id="ARBA00022737"/>
    </source>
</evidence>
<dbReference type="SUPFAM" id="SSF50978">
    <property type="entry name" value="WD40 repeat-like"/>
    <property type="match status" value="1"/>
</dbReference>
<dbReference type="EMBL" id="HBIN01011329">
    <property type="protein sequence ID" value="CAE0438245.1"/>
    <property type="molecule type" value="Transcribed_RNA"/>
</dbReference>
<dbReference type="AlphaFoldDB" id="A0A6S8CGY9"/>
<feature type="repeat" description="WD" evidence="6">
    <location>
        <begin position="470"/>
        <end position="504"/>
    </location>
</feature>
<reference evidence="10" key="1">
    <citation type="submission" date="2021-01" db="EMBL/GenBank/DDBJ databases">
        <authorList>
            <person name="Corre E."/>
            <person name="Pelletier E."/>
            <person name="Niang G."/>
            <person name="Scheremetjew M."/>
            <person name="Finn R."/>
            <person name="Kale V."/>
            <person name="Holt S."/>
            <person name="Cochrane G."/>
            <person name="Meng A."/>
            <person name="Brown T."/>
            <person name="Cohen L."/>
        </authorList>
    </citation>
    <scope>NUCLEOTIDE SEQUENCE</scope>
    <source>
        <strain evidence="10">GSBS06</strain>
    </source>
</reference>
<feature type="domain" description="Histone-binding protein RBBP4-like N-terminal" evidence="8">
    <location>
        <begin position="120"/>
        <end position="197"/>
    </location>
</feature>
<feature type="compositionally biased region" description="Polar residues" evidence="7">
    <location>
        <begin position="19"/>
        <end position="32"/>
    </location>
</feature>
<dbReference type="Pfam" id="PF00400">
    <property type="entry name" value="WD40"/>
    <property type="match status" value="5"/>
</dbReference>
<dbReference type="EMBL" id="HBIN01011330">
    <property type="protein sequence ID" value="CAE0438246.1"/>
    <property type="molecule type" value="Transcribed_RNA"/>
</dbReference>
<evidence type="ECO:0000256" key="4">
    <source>
        <dbReference type="ARBA" id="ARBA00022853"/>
    </source>
</evidence>
<accession>A0A6S8CGY9</accession>
<feature type="compositionally biased region" description="Basic residues" evidence="7">
    <location>
        <begin position="62"/>
        <end position="92"/>
    </location>
</feature>
<feature type="repeat" description="WD" evidence="6">
    <location>
        <begin position="269"/>
        <end position="305"/>
    </location>
</feature>
<dbReference type="GO" id="GO:0005634">
    <property type="term" value="C:nucleus"/>
    <property type="evidence" value="ECO:0007669"/>
    <property type="project" value="UniProtKB-SubCell"/>
</dbReference>
<evidence type="ECO:0000256" key="7">
    <source>
        <dbReference type="SAM" id="MobiDB-lite"/>
    </source>
</evidence>
<evidence type="ECO:0000259" key="8">
    <source>
        <dbReference type="Pfam" id="PF12265"/>
    </source>
</evidence>
<dbReference type="PANTHER" id="PTHR22850">
    <property type="entry name" value="WD40 REPEAT FAMILY"/>
    <property type="match status" value="1"/>
</dbReference>
<name>A0A6S8CGY9_9STRA</name>
<evidence type="ECO:0000256" key="6">
    <source>
        <dbReference type="PROSITE-ProRule" id="PRU00221"/>
    </source>
</evidence>
<evidence type="ECO:0000313" key="9">
    <source>
        <dbReference type="EMBL" id="CAE0438245.1"/>
    </source>
</evidence>
<dbReference type="PROSITE" id="PS50294">
    <property type="entry name" value="WD_REPEATS_REGION"/>
    <property type="match status" value="2"/>
</dbReference>
<gene>
    <name evidence="9" type="ORF">ASTO00021_LOCUS8490</name>
    <name evidence="10" type="ORF">ASTO00021_LOCUS8491</name>
</gene>
<feature type="compositionally biased region" description="Polar residues" evidence="7">
    <location>
        <begin position="93"/>
        <end position="107"/>
    </location>
</feature>
<feature type="repeat" description="WD" evidence="6">
    <location>
        <begin position="369"/>
        <end position="402"/>
    </location>
</feature>
<dbReference type="Pfam" id="PF12265">
    <property type="entry name" value="CAF1C_H4-bd"/>
    <property type="match status" value="1"/>
</dbReference>
<organism evidence="10">
    <name type="scientific">Aplanochytrium stocchinoi</name>
    <dbReference type="NCBI Taxonomy" id="215587"/>
    <lineage>
        <taxon>Eukaryota</taxon>
        <taxon>Sar</taxon>
        <taxon>Stramenopiles</taxon>
        <taxon>Bigyra</taxon>
        <taxon>Labyrinthulomycetes</taxon>
        <taxon>Thraustochytrida</taxon>
        <taxon>Thraustochytriidae</taxon>
        <taxon>Aplanochytrium</taxon>
    </lineage>
</organism>
<feature type="repeat" description="WD" evidence="6">
    <location>
        <begin position="413"/>
        <end position="448"/>
    </location>
</feature>
<dbReference type="Gene3D" id="2.130.10.10">
    <property type="entry name" value="YVTN repeat-like/Quinoprotein amine dehydrogenase"/>
    <property type="match status" value="1"/>
</dbReference>
<evidence type="ECO:0000256" key="1">
    <source>
        <dbReference type="ARBA" id="ARBA00004123"/>
    </source>
</evidence>
<dbReference type="InterPro" id="IPR022052">
    <property type="entry name" value="Histone-bd_RBBP4-like_N"/>
</dbReference>
<keyword evidence="5" id="KW-0539">Nucleus</keyword>
<comment type="subcellular location">
    <subcellularLocation>
        <location evidence="1">Nucleus</location>
    </subcellularLocation>
</comment>
<evidence type="ECO:0000256" key="2">
    <source>
        <dbReference type="ARBA" id="ARBA00022574"/>
    </source>
</evidence>
<feature type="compositionally biased region" description="Gly residues" evidence="7">
    <location>
        <begin position="1"/>
        <end position="11"/>
    </location>
</feature>